<feature type="compositionally biased region" description="Basic residues" evidence="10">
    <location>
        <begin position="226"/>
        <end position="235"/>
    </location>
</feature>
<feature type="domain" description="C2H2-type" evidence="11">
    <location>
        <begin position="444"/>
        <end position="472"/>
    </location>
</feature>
<sequence>MESSSVYMCFPCYQEFPTLEEVLAHQMTCTAENPQLLPNETPIEAAAAAAGLAQVAMQAVSAPQIQTQTAVDLSFLLEQKKTLQADAPRVLYQCADCEVLFDALSLWQHHRKMGCCLETGPGPGGEQSRESVETAAQPVPTQPEYQDAEQAQNAHEQMEVKEEGRQAEMKMENTSQVFVAVGEVSERVAAPDGVQSNSVPNEPPETSATQETAPVESSAEENSSATRRRGQKKAKPPSSLLCVECGQSFSLVPELVTHRKTQHGLKDAIHRCTVCGEGFLNTTLFLYHRKQHRSEGEDKPKQAQPAIPQLSTAMLEAPGEGLLLLATAGEGQSLIEVTTLEQTITETPVAHVEVELENDGMRGSEALQTEQEPAVEGTEVCVEMVEESNGANQEEGMDVVVDKMEEDVEMEKSTVVEEIQGEVESSTDKEPVKAPSLSTEGQNFLCHQCGSVFTSDQELAQHRRTEHSLEAALHTCAECGAEFMSTTQFLYHRREHKNAAVGHPPSGEVKVFLSATAAAAADGAIEAPAKLSRDWSRTALPHECPHCGQGFTRRSRLREHVFQHTGEKLFNCKICKKSFPSPANLLRHNLTHGGSRIFNCPLCDKRFFQPTSLKRHMLIHQGGESQERKVRGRGKGRGQSSDGRLHICPECPASFKFESQLKSHRSVVFFCSRKRLPYKEPKTCPNCGSQFLNQTVLDTHLQRCTGEEMGRRKYKGQGRGKVGGQLECDMCGHRCVTQDALDLHRLSHTGQTPLRCPLTPCRRRFASSAALGEHLVAHCCGALGKRNALRRFTCEFCGKEFAYASTFTVHMRTHTNERPFECTYCGKRFRQLPHLQDHERIHSGERPFTCWVCGKSFSVAARLTEHARVHSGERPYICPRCPTAFRSRPNLDKHMRLHANDPVDPSAQNTDDDAAVQTILLVQESASSSPSSSSSAVPVVQEGMLVAEEGSSSVVFLHPSLTMPTITVPTISVPSINVPNISVVAGQDVPHTIEVILEETV</sequence>
<dbReference type="Gene3D" id="3.30.160.60">
    <property type="entry name" value="Classic Zinc Finger"/>
    <property type="match status" value="11"/>
</dbReference>
<dbReference type="FunFam" id="3.30.160.60:FF:000100">
    <property type="entry name" value="Zinc finger 45-like"/>
    <property type="match status" value="1"/>
</dbReference>
<dbReference type="PROSITE" id="PS50157">
    <property type="entry name" value="ZINC_FINGER_C2H2_2"/>
    <property type="match status" value="14"/>
</dbReference>
<feature type="region of interest" description="Disordered" evidence="10">
    <location>
        <begin position="621"/>
        <end position="642"/>
    </location>
</feature>
<dbReference type="InterPro" id="IPR036236">
    <property type="entry name" value="Znf_C2H2_sf"/>
</dbReference>
<protein>
    <submittedName>
        <fullName evidence="12">Zinc finger protein 574-like</fullName>
    </submittedName>
</protein>
<proteinExistence type="predicted"/>
<feature type="domain" description="C2H2-type" evidence="11">
    <location>
        <begin position="570"/>
        <end position="597"/>
    </location>
</feature>
<feature type="domain" description="C2H2-type" evidence="11">
    <location>
        <begin position="848"/>
        <end position="875"/>
    </location>
</feature>
<dbReference type="PANTHER" id="PTHR24376">
    <property type="entry name" value="ZINC FINGER PROTEIN"/>
    <property type="match status" value="1"/>
</dbReference>
<dbReference type="PROSITE" id="PS00028">
    <property type="entry name" value="ZINC_FINGER_C2H2_1"/>
    <property type="match status" value="12"/>
</dbReference>
<feature type="domain" description="C2H2-type" evidence="11">
    <location>
        <begin position="270"/>
        <end position="297"/>
    </location>
</feature>
<evidence type="ECO:0000256" key="1">
    <source>
        <dbReference type="ARBA" id="ARBA00004123"/>
    </source>
</evidence>
<evidence type="ECO:0000256" key="2">
    <source>
        <dbReference type="ARBA" id="ARBA00022723"/>
    </source>
</evidence>
<keyword evidence="8" id="KW-0539">Nucleus</keyword>
<evidence type="ECO:0000313" key="12">
    <source>
        <dbReference type="Ensembl" id="ENSSANP00000043410.1"/>
    </source>
</evidence>
<dbReference type="GO" id="GO:0008270">
    <property type="term" value="F:zinc ion binding"/>
    <property type="evidence" value="ECO:0007669"/>
    <property type="project" value="UniProtKB-KW"/>
</dbReference>
<evidence type="ECO:0000256" key="7">
    <source>
        <dbReference type="ARBA" id="ARBA00023163"/>
    </source>
</evidence>
<feature type="domain" description="C2H2-type" evidence="11">
    <location>
        <begin position="7"/>
        <end position="34"/>
    </location>
</feature>
<reference evidence="12" key="1">
    <citation type="submission" date="2025-08" db="UniProtKB">
        <authorList>
            <consortium name="Ensembl"/>
        </authorList>
    </citation>
    <scope>IDENTIFICATION</scope>
</reference>
<comment type="subcellular location">
    <subcellularLocation>
        <location evidence="1">Nucleus</location>
    </subcellularLocation>
</comment>
<evidence type="ECO:0000256" key="10">
    <source>
        <dbReference type="SAM" id="MobiDB-lite"/>
    </source>
</evidence>
<dbReference type="Proteomes" id="UP000472260">
    <property type="component" value="Unassembled WGS sequence"/>
</dbReference>
<dbReference type="GO" id="GO:0032502">
    <property type="term" value="P:developmental process"/>
    <property type="evidence" value="ECO:0007669"/>
    <property type="project" value="UniProtKB-ARBA"/>
</dbReference>
<feature type="region of interest" description="Disordered" evidence="10">
    <location>
        <begin position="189"/>
        <end position="237"/>
    </location>
</feature>
<dbReference type="SUPFAM" id="SSF57667">
    <property type="entry name" value="beta-beta-alpha zinc fingers"/>
    <property type="match status" value="7"/>
</dbReference>
<feature type="domain" description="C2H2-type" evidence="11">
    <location>
        <begin position="876"/>
        <end position="903"/>
    </location>
</feature>
<dbReference type="AlphaFoldDB" id="A0A671NFC6"/>
<feature type="domain" description="C2H2-type" evidence="11">
    <location>
        <begin position="820"/>
        <end position="847"/>
    </location>
</feature>
<evidence type="ECO:0000256" key="9">
    <source>
        <dbReference type="PROSITE-ProRule" id="PRU00042"/>
    </source>
</evidence>
<dbReference type="Ensembl" id="ENSSANT00000046192.1">
    <property type="protein sequence ID" value="ENSSANP00000043410.1"/>
    <property type="gene ID" value="ENSSANG00000021996.1"/>
</dbReference>
<feature type="domain" description="C2H2-type" evidence="11">
    <location>
        <begin position="792"/>
        <end position="819"/>
    </location>
</feature>
<feature type="compositionally biased region" description="Polar residues" evidence="10">
    <location>
        <begin position="194"/>
        <end position="212"/>
    </location>
</feature>
<evidence type="ECO:0000259" key="11">
    <source>
        <dbReference type="PROSITE" id="PS50157"/>
    </source>
</evidence>
<gene>
    <name evidence="12" type="primary">LOC107671165</name>
</gene>
<feature type="domain" description="C2H2-type" evidence="11">
    <location>
        <begin position="726"/>
        <end position="753"/>
    </location>
</feature>
<dbReference type="FunFam" id="3.30.160.60:FF:001644">
    <property type="entry name" value="Zinc finger protein 574"/>
    <property type="match status" value="1"/>
</dbReference>
<dbReference type="FunFam" id="3.30.160.60:FF:000202">
    <property type="entry name" value="Zinc finger protein 574"/>
    <property type="match status" value="1"/>
</dbReference>
<dbReference type="InterPro" id="IPR013087">
    <property type="entry name" value="Znf_C2H2_type"/>
</dbReference>
<accession>A0A671NFC6</accession>
<keyword evidence="13" id="KW-1185">Reference proteome</keyword>
<evidence type="ECO:0000313" key="13">
    <source>
        <dbReference type="Proteomes" id="UP000472260"/>
    </source>
</evidence>
<evidence type="ECO:0000256" key="6">
    <source>
        <dbReference type="ARBA" id="ARBA00023015"/>
    </source>
</evidence>
<dbReference type="PANTHER" id="PTHR24376:SF69">
    <property type="entry name" value="ZINC FINGER PROTEIN 574"/>
    <property type="match status" value="1"/>
</dbReference>
<dbReference type="GO" id="GO:0001228">
    <property type="term" value="F:DNA-binding transcription activator activity, RNA polymerase II-specific"/>
    <property type="evidence" value="ECO:0007669"/>
    <property type="project" value="TreeGrafter"/>
</dbReference>
<dbReference type="Pfam" id="PF13912">
    <property type="entry name" value="zf-C2H2_6"/>
    <property type="match status" value="1"/>
</dbReference>
<feature type="region of interest" description="Disordered" evidence="10">
    <location>
        <begin position="121"/>
        <end position="167"/>
    </location>
</feature>
<evidence type="ECO:0000256" key="4">
    <source>
        <dbReference type="ARBA" id="ARBA00022771"/>
    </source>
</evidence>
<dbReference type="FunFam" id="3.30.160.60:FF:001972">
    <property type="entry name" value="Zinc finger protein 574"/>
    <property type="match status" value="1"/>
</dbReference>
<dbReference type="SMART" id="SM00355">
    <property type="entry name" value="ZnF_C2H2"/>
    <property type="match status" value="15"/>
</dbReference>
<evidence type="ECO:0000256" key="8">
    <source>
        <dbReference type="ARBA" id="ARBA00023242"/>
    </source>
</evidence>
<feature type="domain" description="C2H2-type" evidence="11">
    <location>
        <begin position="474"/>
        <end position="501"/>
    </location>
</feature>
<name>A0A671NFC6_9TELE</name>
<dbReference type="Pfam" id="PF00096">
    <property type="entry name" value="zf-C2H2"/>
    <property type="match status" value="7"/>
</dbReference>
<evidence type="ECO:0000256" key="3">
    <source>
        <dbReference type="ARBA" id="ARBA00022737"/>
    </source>
</evidence>
<organism evidence="12 13">
    <name type="scientific">Sinocyclocheilus anshuiensis</name>
    <dbReference type="NCBI Taxonomy" id="1608454"/>
    <lineage>
        <taxon>Eukaryota</taxon>
        <taxon>Metazoa</taxon>
        <taxon>Chordata</taxon>
        <taxon>Craniata</taxon>
        <taxon>Vertebrata</taxon>
        <taxon>Euteleostomi</taxon>
        <taxon>Actinopterygii</taxon>
        <taxon>Neopterygii</taxon>
        <taxon>Teleostei</taxon>
        <taxon>Ostariophysi</taxon>
        <taxon>Cypriniformes</taxon>
        <taxon>Cyprinidae</taxon>
        <taxon>Cyprininae</taxon>
        <taxon>Sinocyclocheilus</taxon>
    </lineage>
</organism>
<feature type="domain" description="C2H2-type" evidence="11">
    <location>
        <begin position="682"/>
        <end position="709"/>
    </location>
</feature>
<feature type="domain" description="C2H2-type" evidence="11">
    <location>
        <begin position="598"/>
        <end position="625"/>
    </location>
</feature>
<keyword evidence="3" id="KW-0677">Repeat</keyword>
<feature type="domain" description="C2H2-type" evidence="11">
    <location>
        <begin position="542"/>
        <end position="569"/>
    </location>
</feature>
<keyword evidence="4 9" id="KW-0863">Zinc-finger</keyword>
<dbReference type="FunFam" id="3.30.160.60:FF:001800">
    <property type="entry name" value="Zinc finger protein 467"/>
    <property type="match status" value="1"/>
</dbReference>
<feature type="domain" description="C2H2-type" evidence="11">
    <location>
        <begin position="240"/>
        <end position="267"/>
    </location>
</feature>
<dbReference type="FunFam" id="3.30.160.60:FF:001289">
    <property type="entry name" value="Zinc finger protein 574"/>
    <property type="match status" value="1"/>
</dbReference>
<reference evidence="12" key="2">
    <citation type="submission" date="2025-09" db="UniProtKB">
        <authorList>
            <consortium name="Ensembl"/>
        </authorList>
    </citation>
    <scope>IDENTIFICATION</scope>
</reference>
<dbReference type="GO" id="GO:0000978">
    <property type="term" value="F:RNA polymerase II cis-regulatory region sequence-specific DNA binding"/>
    <property type="evidence" value="ECO:0007669"/>
    <property type="project" value="TreeGrafter"/>
</dbReference>
<dbReference type="GO" id="GO:0005634">
    <property type="term" value="C:nucleus"/>
    <property type="evidence" value="ECO:0007669"/>
    <property type="project" value="UniProtKB-SubCell"/>
</dbReference>
<keyword evidence="6" id="KW-0805">Transcription regulation</keyword>
<evidence type="ECO:0000256" key="5">
    <source>
        <dbReference type="ARBA" id="ARBA00022833"/>
    </source>
</evidence>
<dbReference type="FunFam" id="3.30.160.60:FF:001763">
    <property type="entry name" value="Zinc finger protein 574"/>
    <property type="match status" value="1"/>
</dbReference>
<keyword evidence="7" id="KW-0804">Transcription</keyword>
<keyword evidence="2" id="KW-0479">Metal-binding</keyword>
<feature type="compositionally biased region" description="Basic and acidic residues" evidence="10">
    <location>
        <begin position="156"/>
        <end position="167"/>
    </location>
</feature>
<keyword evidence="5" id="KW-0862">Zinc</keyword>